<reference evidence="2" key="2">
    <citation type="journal article" date="2015" name="Data Brief">
        <title>Shoot transcriptome of the giant reed, Arundo donax.</title>
        <authorList>
            <person name="Barrero R.A."/>
            <person name="Guerrero F.D."/>
            <person name="Moolhuijzen P."/>
            <person name="Goolsby J.A."/>
            <person name="Tidwell J."/>
            <person name="Bellgard S.E."/>
            <person name="Bellgard M.I."/>
        </authorList>
    </citation>
    <scope>NUCLEOTIDE SEQUENCE</scope>
    <source>
        <tissue evidence="2">Shoot tissue taken approximately 20 cm above the soil surface</tissue>
    </source>
</reference>
<evidence type="ECO:0000313" key="2">
    <source>
        <dbReference type="EMBL" id="JAD56484.1"/>
    </source>
</evidence>
<dbReference type="AlphaFoldDB" id="A0A0A9AXK6"/>
<keyword evidence="1" id="KW-0812">Transmembrane</keyword>
<sequence length="40" mass="4654">MVNRQSLFYFLFLHPAAVWSLFSIVAFFSFDSLSFGLFNS</sequence>
<protein>
    <submittedName>
        <fullName evidence="2">Uncharacterized protein</fullName>
    </submittedName>
</protein>
<reference evidence="2" key="1">
    <citation type="submission" date="2014-09" db="EMBL/GenBank/DDBJ databases">
        <authorList>
            <person name="Magalhaes I.L.F."/>
            <person name="Oliveira U."/>
            <person name="Santos F.R."/>
            <person name="Vidigal T.H.D.A."/>
            <person name="Brescovit A.D."/>
            <person name="Santos A.J."/>
        </authorList>
    </citation>
    <scope>NUCLEOTIDE SEQUENCE</scope>
    <source>
        <tissue evidence="2">Shoot tissue taken approximately 20 cm above the soil surface</tissue>
    </source>
</reference>
<organism evidence="2">
    <name type="scientific">Arundo donax</name>
    <name type="common">Giant reed</name>
    <name type="synonym">Donax arundinaceus</name>
    <dbReference type="NCBI Taxonomy" id="35708"/>
    <lineage>
        <taxon>Eukaryota</taxon>
        <taxon>Viridiplantae</taxon>
        <taxon>Streptophyta</taxon>
        <taxon>Embryophyta</taxon>
        <taxon>Tracheophyta</taxon>
        <taxon>Spermatophyta</taxon>
        <taxon>Magnoliopsida</taxon>
        <taxon>Liliopsida</taxon>
        <taxon>Poales</taxon>
        <taxon>Poaceae</taxon>
        <taxon>PACMAD clade</taxon>
        <taxon>Arundinoideae</taxon>
        <taxon>Arundineae</taxon>
        <taxon>Arundo</taxon>
    </lineage>
</organism>
<feature type="transmembrane region" description="Helical" evidence="1">
    <location>
        <begin position="7"/>
        <end position="30"/>
    </location>
</feature>
<proteinExistence type="predicted"/>
<keyword evidence="1" id="KW-0472">Membrane</keyword>
<accession>A0A0A9AXK6</accession>
<name>A0A0A9AXK6_ARUDO</name>
<dbReference type="EMBL" id="GBRH01241411">
    <property type="protein sequence ID" value="JAD56484.1"/>
    <property type="molecule type" value="Transcribed_RNA"/>
</dbReference>
<evidence type="ECO:0000256" key="1">
    <source>
        <dbReference type="SAM" id="Phobius"/>
    </source>
</evidence>
<keyword evidence="1" id="KW-1133">Transmembrane helix</keyword>